<protein>
    <submittedName>
        <fullName evidence="1">Uncharacterized protein</fullName>
    </submittedName>
</protein>
<dbReference type="RefSeq" id="WP_163967616.1">
    <property type="nucleotide sequence ID" value="NZ_JAAIVB010000074.1"/>
</dbReference>
<organism evidence="1 2">
    <name type="scientific">Noviherbaspirillum galbum</name>
    <dbReference type="NCBI Taxonomy" id="2709383"/>
    <lineage>
        <taxon>Bacteria</taxon>
        <taxon>Pseudomonadati</taxon>
        <taxon>Pseudomonadota</taxon>
        <taxon>Betaproteobacteria</taxon>
        <taxon>Burkholderiales</taxon>
        <taxon>Oxalobacteraceae</taxon>
        <taxon>Noviherbaspirillum</taxon>
    </lineage>
</organism>
<accession>A0A6B3SRX4</accession>
<dbReference type="Proteomes" id="UP000482155">
    <property type="component" value="Unassembled WGS sequence"/>
</dbReference>
<keyword evidence="2" id="KW-1185">Reference proteome</keyword>
<reference evidence="1 2" key="1">
    <citation type="submission" date="2020-02" db="EMBL/GenBank/DDBJ databases">
        <authorList>
            <person name="Kim M.K."/>
        </authorList>
    </citation>
    <scope>NUCLEOTIDE SEQUENCE [LARGE SCALE GENOMIC DNA]</scope>
    <source>
        <strain evidence="1 2">17J57-3</strain>
    </source>
</reference>
<proteinExistence type="predicted"/>
<dbReference type="AlphaFoldDB" id="A0A6B3SRX4"/>
<evidence type="ECO:0000313" key="1">
    <source>
        <dbReference type="EMBL" id="NEX63680.1"/>
    </source>
</evidence>
<name>A0A6B3SRX4_9BURK</name>
<dbReference type="EMBL" id="JAAIVB010000074">
    <property type="protein sequence ID" value="NEX63680.1"/>
    <property type="molecule type" value="Genomic_DNA"/>
</dbReference>
<comment type="caution">
    <text evidence="1">The sequence shown here is derived from an EMBL/GenBank/DDBJ whole genome shotgun (WGS) entry which is preliminary data.</text>
</comment>
<gene>
    <name evidence="1" type="ORF">G3574_21600</name>
</gene>
<evidence type="ECO:0000313" key="2">
    <source>
        <dbReference type="Proteomes" id="UP000482155"/>
    </source>
</evidence>
<sequence>MVIPPAPGIHSFARECFLSVHGDFLQRHAIAGPPQRAGIQIKFQEQSTSENLSLRQSCNDCESGAGRKI</sequence>